<dbReference type="InterPro" id="IPR028227">
    <property type="entry name" value="UPF0449"/>
</dbReference>
<organism evidence="1 2">
    <name type="scientific">Eptatretus burgeri</name>
    <name type="common">Inshore hagfish</name>
    <dbReference type="NCBI Taxonomy" id="7764"/>
    <lineage>
        <taxon>Eukaryota</taxon>
        <taxon>Metazoa</taxon>
        <taxon>Chordata</taxon>
        <taxon>Craniata</taxon>
        <taxon>Vertebrata</taxon>
        <taxon>Cyclostomata</taxon>
        <taxon>Myxini</taxon>
        <taxon>Myxiniformes</taxon>
        <taxon>Myxinidae</taxon>
        <taxon>Eptatretinae</taxon>
        <taxon>Eptatretus</taxon>
    </lineage>
</organism>
<dbReference type="AlphaFoldDB" id="A0A8C4WNR9"/>
<protein>
    <submittedName>
        <fullName evidence="1">Uncharacterized protein</fullName>
    </submittedName>
</protein>
<reference evidence="1" key="2">
    <citation type="submission" date="2025-09" db="UniProtKB">
        <authorList>
            <consortium name="Ensembl"/>
        </authorList>
    </citation>
    <scope>IDENTIFICATION</scope>
</reference>
<dbReference type="Proteomes" id="UP000694388">
    <property type="component" value="Unplaced"/>
</dbReference>
<dbReference type="Pfam" id="PF15136">
    <property type="entry name" value="UPF0449"/>
    <property type="match status" value="1"/>
</dbReference>
<evidence type="ECO:0000313" key="1">
    <source>
        <dbReference type="Ensembl" id="ENSEBUP00000007925.1"/>
    </source>
</evidence>
<proteinExistence type="predicted"/>
<accession>A0A8C4WNR9</accession>
<dbReference type="Ensembl" id="ENSEBUT00000008415.1">
    <property type="protein sequence ID" value="ENSEBUP00000007925.1"/>
    <property type="gene ID" value="ENSEBUG00000005159.1"/>
</dbReference>
<name>A0A8C4WNR9_EPTBU</name>
<sequence length="70" mass="7684">MVLRGKKSVLPSRPAAPSVQDMIDDVNAAAPDDPVFCPAEEIAGLSMQHIGHNTFLRYRASCRFGLISQW</sequence>
<reference evidence="1" key="1">
    <citation type="submission" date="2025-08" db="UniProtKB">
        <authorList>
            <consortium name="Ensembl"/>
        </authorList>
    </citation>
    <scope>IDENTIFICATION</scope>
</reference>
<keyword evidence="2" id="KW-1185">Reference proteome</keyword>
<evidence type="ECO:0000313" key="2">
    <source>
        <dbReference type="Proteomes" id="UP000694388"/>
    </source>
</evidence>